<dbReference type="Pfam" id="PF00173">
    <property type="entry name" value="Cyt-b5"/>
    <property type="match status" value="1"/>
</dbReference>
<dbReference type="GO" id="GO:0043546">
    <property type="term" value="F:molybdopterin cofactor binding"/>
    <property type="evidence" value="ECO:0007669"/>
    <property type="project" value="InterPro"/>
</dbReference>
<dbReference type="SUPFAM" id="SSF81296">
    <property type="entry name" value="E set domains"/>
    <property type="match status" value="1"/>
</dbReference>
<evidence type="ECO:0000259" key="24">
    <source>
        <dbReference type="PROSITE" id="PS50255"/>
    </source>
</evidence>
<dbReference type="GO" id="GO:0005758">
    <property type="term" value="C:mitochondrial intermembrane space"/>
    <property type="evidence" value="ECO:0007669"/>
    <property type="project" value="UniProtKB-SubCell"/>
</dbReference>
<comment type="pathway">
    <text evidence="7">Energy metabolism; sulfur metabolism.</text>
</comment>
<keyword evidence="13" id="KW-0349">Heme</keyword>
<feature type="transmembrane region" description="Helical" evidence="23">
    <location>
        <begin position="1442"/>
        <end position="1460"/>
    </location>
</feature>
<dbReference type="FunFam" id="3.90.420.10:FF:000002">
    <property type="entry name" value="sulfite oxidase, mitochondrial"/>
    <property type="match status" value="1"/>
</dbReference>
<evidence type="ECO:0000256" key="19">
    <source>
        <dbReference type="ARBA" id="ARBA00023128"/>
    </source>
</evidence>
<dbReference type="SUPFAM" id="SSF55856">
    <property type="entry name" value="Cytochrome b5-like heme/steroid binding domain"/>
    <property type="match status" value="1"/>
</dbReference>
<dbReference type="PROSITE" id="PS50255">
    <property type="entry name" value="CYTOCHROME_B5_2"/>
    <property type="match status" value="1"/>
</dbReference>
<dbReference type="InterPro" id="IPR022407">
    <property type="entry name" value="OxRdtase_Mopterin_BS"/>
</dbReference>
<evidence type="ECO:0000256" key="15">
    <source>
        <dbReference type="ARBA" id="ARBA00022723"/>
    </source>
</evidence>
<evidence type="ECO:0000256" key="21">
    <source>
        <dbReference type="ARBA" id="ARBA00023180"/>
    </source>
</evidence>
<evidence type="ECO:0000256" key="9">
    <source>
        <dbReference type="ARBA" id="ARBA00011738"/>
    </source>
</evidence>
<evidence type="ECO:0000256" key="22">
    <source>
        <dbReference type="SAM" id="MobiDB-lite"/>
    </source>
</evidence>
<evidence type="ECO:0000256" key="8">
    <source>
        <dbReference type="ARBA" id="ARBA00010532"/>
    </source>
</evidence>
<dbReference type="GO" id="GO:0005044">
    <property type="term" value="F:scavenger receptor activity"/>
    <property type="evidence" value="ECO:0007669"/>
    <property type="project" value="TreeGrafter"/>
</dbReference>
<dbReference type="InterPro" id="IPR008335">
    <property type="entry name" value="Mopterin_OxRdtase_euk"/>
</dbReference>
<feature type="transmembrane region" description="Helical" evidence="23">
    <location>
        <begin position="1001"/>
        <end position="1024"/>
    </location>
</feature>
<keyword evidence="21" id="KW-0325">Glycoprotein</keyword>
<dbReference type="OrthoDB" id="10051395at2759"/>
<dbReference type="InterPro" id="IPR014756">
    <property type="entry name" value="Ig_E-set"/>
</dbReference>
<evidence type="ECO:0000256" key="10">
    <source>
        <dbReference type="ARBA" id="ARBA00012505"/>
    </source>
</evidence>
<keyword evidence="12" id="KW-0500">Molybdenum</keyword>
<keyword evidence="26" id="KW-1185">Reference proteome</keyword>
<keyword evidence="18" id="KW-0408">Iron</keyword>
<dbReference type="Gene3D" id="2.60.40.650">
    <property type="match status" value="1"/>
</dbReference>
<feature type="transmembrane region" description="Helical" evidence="23">
    <location>
        <begin position="953"/>
        <end position="973"/>
    </location>
</feature>
<dbReference type="GO" id="GO:0005886">
    <property type="term" value="C:plasma membrane"/>
    <property type="evidence" value="ECO:0007669"/>
    <property type="project" value="UniProtKB-SubCell"/>
</dbReference>
<dbReference type="PROSITE" id="PS00559">
    <property type="entry name" value="MOLYBDOPTERIN_EUK"/>
    <property type="match status" value="1"/>
</dbReference>
<evidence type="ECO:0000256" key="2">
    <source>
        <dbReference type="ARBA" id="ARBA00001970"/>
    </source>
</evidence>
<evidence type="ECO:0000256" key="13">
    <source>
        <dbReference type="ARBA" id="ARBA00022617"/>
    </source>
</evidence>
<keyword evidence="19" id="KW-0496">Mitochondrion</keyword>
<reference evidence="25 26" key="1">
    <citation type="submission" date="2015-04" db="EMBL/GenBank/DDBJ databases">
        <authorList>
            <person name="Syromyatnikov M.Y."/>
            <person name="Popov V.N."/>
        </authorList>
    </citation>
    <scope>NUCLEOTIDE SEQUENCE [LARGE SCALE GENOMIC DNA]</scope>
</reference>
<dbReference type="EC" id="1.8.3.1" evidence="10"/>
<dbReference type="PRINTS" id="PR00363">
    <property type="entry name" value="CYTOCHROMEB5"/>
</dbReference>
<evidence type="ECO:0000256" key="1">
    <source>
        <dbReference type="ARBA" id="ARBA00001924"/>
    </source>
</evidence>
<dbReference type="InterPro" id="IPR000572">
    <property type="entry name" value="OxRdtase_Mopterin-bd_dom"/>
</dbReference>
<evidence type="ECO:0000256" key="18">
    <source>
        <dbReference type="ARBA" id="ARBA00023004"/>
    </source>
</evidence>
<dbReference type="PANTHER" id="PTHR11923:SF93">
    <property type="entry name" value="GH07959P-RELATED"/>
    <property type="match status" value="1"/>
</dbReference>
<evidence type="ECO:0000256" key="12">
    <source>
        <dbReference type="ARBA" id="ARBA00022505"/>
    </source>
</evidence>
<dbReference type="GO" id="GO:0006790">
    <property type="term" value="P:sulfur compound metabolic process"/>
    <property type="evidence" value="ECO:0007669"/>
    <property type="project" value="UniProtKB-UniPathway"/>
</dbReference>
<evidence type="ECO:0000256" key="7">
    <source>
        <dbReference type="ARBA" id="ARBA00004971"/>
    </source>
</evidence>
<keyword evidence="16 23" id="KW-1133">Transmembrane helix</keyword>
<dbReference type="InterPro" id="IPR001199">
    <property type="entry name" value="Cyt_B5-like_heme/steroid-bd"/>
</dbReference>
<protein>
    <recommendedName>
        <fullName evidence="10">sulfite oxidase</fullName>
        <ecNumber evidence="10">1.8.3.1</ecNumber>
    </recommendedName>
</protein>
<keyword evidence="14 23" id="KW-0812">Transmembrane</keyword>
<keyword evidence="20 23" id="KW-0472">Membrane</keyword>
<comment type="subunit">
    <text evidence="9">Homodimer.</text>
</comment>
<dbReference type="STRING" id="568069.A0A1J1J3Q3"/>
<name>A0A1J1J3Q3_9DIPT</name>
<comment type="function">
    <text evidence="3">Plays an olfactory role that is not restricted to pheromone sensitivity.</text>
</comment>
<dbReference type="EMBL" id="CVRI01000066">
    <property type="protein sequence ID" value="CRL06078.1"/>
    <property type="molecule type" value="Genomic_DNA"/>
</dbReference>
<evidence type="ECO:0000256" key="23">
    <source>
        <dbReference type="SAM" id="Phobius"/>
    </source>
</evidence>
<comment type="subcellular location">
    <subcellularLocation>
        <location evidence="4">Cell membrane</location>
    </subcellularLocation>
    <subcellularLocation>
        <location evidence="5">Mitochondrion intermembrane space</location>
    </subcellularLocation>
</comment>
<dbReference type="InterPro" id="IPR036374">
    <property type="entry name" value="OxRdtase_Mopterin-bd_sf"/>
</dbReference>
<organism evidence="25 26">
    <name type="scientific">Clunio marinus</name>
    <dbReference type="NCBI Taxonomy" id="568069"/>
    <lineage>
        <taxon>Eukaryota</taxon>
        <taxon>Metazoa</taxon>
        <taxon>Ecdysozoa</taxon>
        <taxon>Arthropoda</taxon>
        <taxon>Hexapoda</taxon>
        <taxon>Insecta</taxon>
        <taxon>Pterygota</taxon>
        <taxon>Neoptera</taxon>
        <taxon>Endopterygota</taxon>
        <taxon>Diptera</taxon>
        <taxon>Nematocera</taxon>
        <taxon>Chironomoidea</taxon>
        <taxon>Chironomidae</taxon>
        <taxon>Clunio</taxon>
    </lineage>
</organism>
<evidence type="ECO:0000256" key="11">
    <source>
        <dbReference type="ARBA" id="ARBA00022475"/>
    </source>
</evidence>
<dbReference type="CDD" id="cd02111">
    <property type="entry name" value="eukary_SO_Moco"/>
    <property type="match status" value="1"/>
</dbReference>
<evidence type="ECO:0000256" key="4">
    <source>
        <dbReference type="ARBA" id="ARBA00004236"/>
    </source>
</evidence>
<dbReference type="InterPro" id="IPR036400">
    <property type="entry name" value="Cyt_B5-like_heme/steroid_sf"/>
</dbReference>
<gene>
    <name evidence="25" type="ORF">CLUMA_CG019111</name>
</gene>
<dbReference type="PRINTS" id="PR01609">
    <property type="entry name" value="CD36FAMILY"/>
</dbReference>
<comment type="similarity">
    <text evidence="8">Belongs to the CD36 family.</text>
</comment>
<dbReference type="SUPFAM" id="SSF56524">
    <property type="entry name" value="Oxidoreductase molybdopterin-binding domain"/>
    <property type="match status" value="1"/>
</dbReference>
<comment type="cofactor">
    <cofactor evidence="2">
        <name>heme b</name>
        <dbReference type="ChEBI" id="CHEBI:60344"/>
    </cofactor>
</comment>
<evidence type="ECO:0000313" key="25">
    <source>
        <dbReference type="EMBL" id="CRL06078.1"/>
    </source>
</evidence>
<dbReference type="FunFam" id="3.10.120.10:FF:000007">
    <property type="entry name" value="Sulfite oxidase, mitochondrial"/>
    <property type="match status" value="1"/>
</dbReference>
<evidence type="ECO:0000256" key="20">
    <source>
        <dbReference type="ARBA" id="ARBA00023136"/>
    </source>
</evidence>
<dbReference type="UniPathway" id="UPA00096"/>
<evidence type="ECO:0000256" key="16">
    <source>
        <dbReference type="ARBA" id="ARBA00022989"/>
    </source>
</evidence>
<dbReference type="Gene3D" id="3.90.420.10">
    <property type="entry name" value="Oxidoreductase, molybdopterin-binding domain"/>
    <property type="match status" value="1"/>
</dbReference>
<dbReference type="InterPro" id="IPR002159">
    <property type="entry name" value="CD36_fam"/>
</dbReference>
<feature type="domain" description="Cytochrome b5 heme-binding" evidence="24">
    <location>
        <begin position="92"/>
        <end position="171"/>
    </location>
</feature>
<proteinExistence type="inferred from homology"/>
<dbReference type="GO" id="GO:0030151">
    <property type="term" value="F:molybdenum ion binding"/>
    <property type="evidence" value="ECO:0007669"/>
    <property type="project" value="InterPro"/>
</dbReference>
<keyword evidence="11" id="KW-1003">Cell membrane</keyword>
<dbReference type="Pfam" id="PF01130">
    <property type="entry name" value="CD36"/>
    <property type="match status" value="2"/>
</dbReference>
<evidence type="ECO:0000313" key="26">
    <source>
        <dbReference type="Proteomes" id="UP000183832"/>
    </source>
</evidence>
<dbReference type="Pfam" id="PF00174">
    <property type="entry name" value="Oxidored_molyb"/>
    <property type="match status" value="1"/>
</dbReference>
<dbReference type="PRINTS" id="PR00407">
    <property type="entry name" value="EUMOPTERIN"/>
</dbReference>
<comment type="cofactor">
    <cofactor evidence="1">
        <name>Mo-molybdopterin</name>
        <dbReference type="ChEBI" id="CHEBI:71302"/>
    </cofactor>
</comment>
<sequence length="1521" mass="173148">MNKMFKILFKSFANRHYHVFMRNQPRLLASASYRNYYDSRSEQPRNFNATKVVIGASLVGTGLWCFQDFFKTADCAQKIESKKHHETVRKDLPTYSANDVSKHSDEKTSVWVTYGIGVYDITKFIPEHPGAKENIMLGAGAAIDPFWHTYQFHQQQNILDLLEKYRIGNLKAEDQQTTDDQDNPYANEPTRSPLLVPKSQTPFNAEPPLSLLVDNFITPVEFFYVRNHLPVPDIKESEYELEVEIEATGKTKTFSLKDLKTKFAKSGVVAVVMCGGNRRSEMNAVKEVRGLNWGAAAVGNAVWEGVRLSDFLTKLGVKPNESCHVVLEGYDADPTNKPYGASIPLTKAMDPRGDVILAYQMNGENLTRDHGYPLRVIVPGVVGARNVKWLNKITISKNESDSHWQQNDYKAFSPSTDWDNVDFKTAPAIQNMPVTSAICSPNPLEKQVKIVDGCMEVKGYAYSGGGNRIIRVDITANQGKSWVTADLQQLSDGENVGPGRHYAWTLWTVKVPIEKGQKVIEIWSKAVDSNYNCQPETFKNTWNLRGVVSNAYNRQLELRPGSMYHKFWSSPPQPLYLDIYLFNWTNPLDFNNKSIKPHFDEIGPFRFQEIPQKVNVTWHDANFTVSYRKQSRYFFVPEQSKGKLDDVITSVNVIALSSAAQARSWNIFKLKGVEMSLAFYGQKLHITKTASEWLFEGYEDPIISVAKDIASVLGVGDIPFDRFGWFYQRNDSSLLTGDFNVDTGMDDVKKVDQLRKWNYVSKTSFFNGECGKLSGSAGEFFPPGMTEDRIVSIFSPEMCRSVLLEFEENRKIHGVETLKFSGGDRTVDNGTLYPENECFCSGDCVPSGLFNVSSCRFGTPVFMSFPHFYNADPFYHEQVEGMKPDKDKHQFHISFEPKTSFPLEIAARFQLNLLITPIPRFNLYKDVPTKFMPVLWFEQHVIASQTITNIVKLILLSPTIGQIIGVCFVMIEINDLKTDSFKTLNKLKRLQMKPTEMSQKYGGVILTIIGVITVISGVILVLFWPDIFDKILFKQIALHPGSKSYGYWSSPPQPLYLDIYLFNWTNPKDFTNKSIKPHFDEIGPFRFQEIPQKVNVTWHDANFTVSYRKQSRYFFVPEESKGKLDDVITSVNIIALSAATRAKHWGWLKAKGVSMGFAVYGQKVHVTKNASEWLFDGYEDPMIDLAKENPLLDAGEIPYDRFGWFYMRNDSCELLGQFNANTGVDDVKGIGNLRTWNYKSETNYFQGECRKLSGSSGDFFPPFITQNQTMELFSPEMCRSVLMEFEEEQIIKDVKTLKFSGGDRAVDNGTLYPENECYCGGECVPSGVFNISACRYGTPVFMSFPHFYNADPFYHDQIEGMKPEKDKHQFFMSFEPKTAIPLEVAARFQINILVEPIPTITIYQRVQKKFMPILWFEQHVKMSDDIASEVRMILNLPQVGQVMGFVLIFVGIIQIVFLPIKDYFTRKCYKKHSKVRDLDKSIKDDSLDISGVPEISPLITEKFVSNGISLLGKCEKTTTRS</sequence>
<accession>A0A1J1J3Q3</accession>
<evidence type="ECO:0000256" key="3">
    <source>
        <dbReference type="ARBA" id="ARBA00003156"/>
    </source>
</evidence>
<feature type="region of interest" description="Disordered" evidence="22">
    <location>
        <begin position="172"/>
        <end position="198"/>
    </location>
</feature>
<dbReference type="PANTHER" id="PTHR11923">
    <property type="entry name" value="SCAVENGER RECEPTOR CLASS B TYPE-1 SR-B1"/>
    <property type="match status" value="1"/>
</dbReference>
<evidence type="ECO:0000256" key="6">
    <source>
        <dbReference type="ARBA" id="ARBA00004678"/>
    </source>
</evidence>
<comment type="pathway">
    <text evidence="6">Sulfur metabolism.</text>
</comment>
<dbReference type="Proteomes" id="UP000183832">
    <property type="component" value="Unassembled WGS sequence"/>
</dbReference>
<keyword evidence="15" id="KW-0479">Metal-binding</keyword>
<keyword evidence="17" id="KW-0560">Oxidoreductase</keyword>
<evidence type="ECO:0000256" key="5">
    <source>
        <dbReference type="ARBA" id="ARBA00004569"/>
    </source>
</evidence>
<evidence type="ECO:0000256" key="14">
    <source>
        <dbReference type="ARBA" id="ARBA00022692"/>
    </source>
</evidence>
<dbReference type="Gene3D" id="3.10.120.10">
    <property type="entry name" value="Cytochrome b5-like heme/steroid binding domain"/>
    <property type="match status" value="1"/>
</dbReference>
<evidence type="ECO:0000256" key="17">
    <source>
        <dbReference type="ARBA" id="ARBA00023002"/>
    </source>
</evidence>
<dbReference type="GO" id="GO:0008482">
    <property type="term" value="F:sulfite oxidase activity"/>
    <property type="evidence" value="ECO:0007669"/>
    <property type="project" value="UniProtKB-EC"/>
</dbReference>
<dbReference type="SMART" id="SM01117">
    <property type="entry name" value="Cyt-b5"/>
    <property type="match status" value="1"/>
</dbReference>